<dbReference type="InterPro" id="IPR051398">
    <property type="entry name" value="Polysacch_Deacetylase"/>
</dbReference>
<evidence type="ECO:0000256" key="3">
    <source>
        <dbReference type="ARBA" id="ARBA00020071"/>
    </source>
</evidence>
<comment type="function">
    <text evidence="1">Is involved in generating a small heat-stable compound (Nod), an acylated oligomer of N-acetylglucosamine, that stimulates mitosis in various plant protoplasts.</text>
</comment>
<evidence type="ECO:0000259" key="6">
    <source>
        <dbReference type="PROSITE" id="PS51677"/>
    </source>
</evidence>
<proteinExistence type="inferred from homology"/>
<gene>
    <name evidence="7" type="ORF">GCM10007094_27610</name>
</gene>
<dbReference type="Pfam" id="PF01522">
    <property type="entry name" value="Polysacc_deac_1"/>
    <property type="match status" value="2"/>
</dbReference>
<name>A0ABQ3EIQ5_9HYPH</name>
<evidence type="ECO:0000256" key="5">
    <source>
        <dbReference type="ARBA" id="ARBA00032976"/>
    </source>
</evidence>
<evidence type="ECO:0000313" key="7">
    <source>
        <dbReference type="EMBL" id="GHB36456.1"/>
    </source>
</evidence>
<dbReference type="PROSITE" id="PS51677">
    <property type="entry name" value="NODB"/>
    <property type="match status" value="1"/>
</dbReference>
<dbReference type="Proteomes" id="UP000637980">
    <property type="component" value="Unassembled WGS sequence"/>
</dbReference>
<evidence type="ECO:0000313" key="8">
    <source>
        <dbReference type="Proteomes" id="UP000637980"/>
    </source>
</evidence>
<comment type="caution">
    <text evidence="7">The sequence shown here is derived from an EMBL/GenBank/DDBJ whole genome shotgun (WGS) entry which is preliminary data.</text>
</comment>
<accession>A0ABQ3EIQ5</accession>
<keyword evidence="8" id="KW-1185">Reference proteome</keyword>
<dbReference type="EMBL" id="BMXE01000004">
    <property type="protein sequence ID" value="GHB36456.1"/>
    <property type="molecule type" value="Genomic_DNA"/>
</dbReference>
<evidence type="ECO:0000256" key="2">
    <source>
        <dbReference type="ARBA" id="ARBA00010973"/>
    </source>
</evidence>
<dbReference type="InterPro" id="IPR011330">
    <property type="entry name" value="Glyco_hydro/deAcase_b/a-brl"/>
</dbReference>
<feature type="domain" description="NodB homology" evidence="6">
    <location>
        <begin position="17"/>
        <end position="280"/>
    </location>
</feature>
<dbReference type="Gene3D" id="3.20.20.370">
    <property type="entry name" value="Glycoside hydrolase/deacetylase"/>
    <property type="match status" value="1"/>
</dbReference>
<organism evidence="7 8">
    <name type="scientific">Pseudovibrio japonicus</name>
    <dbReference type="NCBI Taxonomy" id="366534"/>
    <lineage>
        <taxon>Bacteria</taxon>
        <taxon>Pseudomonadati</taxon>
        <taxon>Pseudomonadota</taxon>
        <taxon>Alphaproteobacteria</taxon>
        <taxon>Hyphomicrobiales</taxon>
        <taxon>Stappiaceae</taxon>
        <taxon>Pseudovibrio</taxon>
    </lineage>
</organism>
<protein>
    <recommendedName>
        <fullName evidence="3">Chitooligosaccharide deacetylase</fullName>
    </recommendedName>
    <alternativeName>
        <fullName evidence="5">Nodulation protein B</fullName>
    </alternativeName>
</protein>
<dbReference type="PANTHER" id="PTHR34216">
    <property type="match status" value="1"/>
</dbReference>
<dbReference type="InterPro" id="IPR002509">
    <property type="entry name" value="NODB_dom"/>
</dbReference>
<evidence type="ECO:0000256" key="4">
    <source>
        <dbReference type="ARBA" id="ARBA00022729"/>
    </source>
</evidence>
<sequence>MDVALERLKDPDKSGPKFAVLTFDDGYKDNRDIAYPVLKELGVPFTIFITSDYSNHKSELWWIMLEMLIAENDRLSLRYGDVGFDYECASLEQKHAVFHSARCILVSKVPESAQREVICEAADRYGLDWRRLCPELILSFEELQELSRDPLVSFGAHTDTHPMLARLLTAEDIRQHIQTGVEEMSERLGQTPSVLAYPYGFAEAIDARCEAVAEELGFAAAVTTQPGTLSAVNLQRRYYLPRVSLNGLHQNQRMVDMYLTGAAFAAYHCVRRIRSFFKRA</sequence>
<keyword evidence="4" id="KW-0732">Signal</keyword>
<dbReference type="SUPFAM" id="SSF88713">
    <property type="entry name" value="Glycoside hydrolase/deacetylase"/>
    <property type="match status" value="1"/>
</dbReference>
<reference evidence="8" key="1">
    <citation type="journal article" date="2019" name="Int. J. Syst. Evol. Microbiol.">
        <title>The Global Catalogue of Microorganisms (GCM) 10K type strain sequencing project: providing services to taxonomists for standard genome sequencing and annotation.</title>
        <authorList>
            <consortium name="The Broad Institute Genomics Platform"/>
            <consortium name="The Broad Institute Genome Sequencing Center for Infectious Disease"/>
            <person name="Wu L."/>
            <person name="Ma J."/>
        </authorList>
    </citation>
    <scope>NUCLEOTIDE SEQUENCE [LARGE SCALE GENOMIC DNA]</scope>
    <source>
        <strain evidence="8">KCTC 12861</strain>
    </source>
</reference>
<comment type="similarity">
    <text evidence="2">Belongs to the polysaccharide deacetylase family.</text>
</comment>
<evidence type="ECO:0000256" key="1">
    <source>
        <dbReference type="ARBA" id="ARBA00003236"/>
    </source>
</evidence>
<dbReference type="PANTHER" id="PTHR34216:SF7">
    <property type="entry name" value="POLY-BETA-1,6-N-ACETYL-D-GLUCOSAMINE N-DEACETYLASE"/>
    <property type="match status" value="1"/>
</dbReference>